<dbReference type="SUPFAM" id="SSF48498">
    <property type="entry name" value="Tetracyclin repressor-like, C-terminal domain"/>
    <property type="match status" value="1"/>
</dbReference>
<dbReference type="RefSeq" id="WP_200687584.1">
    <property type="nucleotide sequence ID" value="NZ_JAEPRQ010000005.1"/>
</dbReference>
<name>A0A934W175_9RHOB</name>
<dbReference type="InterPro" id="IPR009057">
    <property type="entry name" value="Homeodomain-like_sf"/>
</dbReference>
<evidence type="ECO:0000256" key="2">
    <source>
        <dbReference type="ARBA" id="ARBA00023125"/>
    </source>
</evidence>
<keyword evidence="7" id="KW-1185">Reference proteome</keyword>
<dbReference type="PANTHER" id="PTHR30055:SF220">
    <property type="entry name" value="TETR-FAMILY REGULATORY PROTEIN"/>
    <property type="match status" value="1"/>
</dbReference>
<accession>A0A934W175</accession>
<gene>
    <name evidence="6" type="ORF">JJJ17_14370</name>
</gene>
<dbReference type="InterPro" id="IPR001647">
    <property type="entry name" value="HTH_TetR"/>
</dbReference>
<comment type="caution">
    <text evidence="6">The sequence shown here is derived from an EMBL/GenBank/DDBJ whole genome shotgun (WGS) entry which is preliminary data.</text>
</comment>
<dbReference type="SUPFAM" id="SSF46689">
    <property type="entry name" value="Homeodomain-like"/>
    <property type="match status" value="1"/>
</dbReference>
<keyword evidence="2 4" id="KW-0238">DNA-binding</keyword>
<evidence type="ECO:0000259" key="5">
    <source>
        <dbReference type="PROSITE" id="PS50977"/>
    </source>
</evidence>
<evidence type="ECO:0000256" key="1">
    <source>
        <dbReference type="ARBA" id="ARBA00023015"/>
    </source>
</evidence>
<keyword evidence="3" id="KW-0804">Transcription</keyword>
<dbReference type="PANTHER" id="PTHR30055">
    <property type="entry name" value="HTH-TYPE TRANSCRIPTIONAL REGULATOR RUTR"/>
    <property type="match status" value="1"/>
</dbReference>
<organism evidence="6 7">
    <name type="scientific">Paracoccus caeni</name>
    <dbReference type="NCBI Taxonomy" id="657651"/>
    <lineage>
        <taxon>Bacteria</taxon>
        <taxon>Pseudomonadati</taxon>
        <taxon>Pseudomonadota</taxon>
        <taxon>Alphaproteobacteria</taxon>
        <taxon>Rhodobacterales</taxon>
        <taxon>Paracoccaceae</taxon>
        <taxon>Paracoccus</taxon>
    </lineage>
</organism>
<dbReference type="InterPro" id="IPR036271">
    <property type="entry name" value="Tet_transcr_reg_TetR-rel_C_sf"/>
</dbReference>
<feature type="DNA-binding region" description="H-T-H motif" evidence="4">
    <location>
        <begin position="32"/>
        <end position="51"/>
    </location>
</feature>
<dbReference type="Gene3D" id="1.10.357.10">
    <property type="entry name" value="Tetracycline Repressor, domain 2"/>
    <property type="match status" value="1"/>
</dbReference>
<evidence type="ECO:0000313" key="7">
    <source>
        <dbReference type="Proteomes" id="UP000640485"/>
    </source>
</evidence>
<keyword evidence="1" id="KW-0805">Transcription regulation</keyword>
<sequence>MKARKYHHGDLKNALLRAGIDILEEEGLPGLSLRAIAAKAGVSHAAPRNHFDGLNGLLAAIAAEGYRRHKAYMQEGITPESSRPEQLAAAMHGYVRFARENPALFALMFSPVRGTLRDPDLTAAARESYAVLKGIAERIDWDKASGPDAALRTEMMLWSFVHGYAHLYASQEAGTARCGGIAPPDVATVIPGFSYID</sequence>
<dbReference type="GO" id="GO:0003700">
    <property type="term" value="F:DNA-binding transcription factor activity"/>
    <property type="evidence" value="ECO:0007669"/>
    <property type="project" value="TreeGrafter"/>
</dbReference>
<dbReference type="EMBL" id="JAEPRQ010000005">
    <property type="protein sequence ID" value="MBK4217113.1"/>
    <property type="molecule type" value="Genomic_DNA"/>
</dbReference>
<dbReference type="PROSITE" id="PS50977">
    <property type="entry name" value="HTH_TETR_2"/>
    <property type="match status" value="1"/>
</dbReference>
<evidence type="ECO:0000256" key="3">
    <source>
        <dbReference type="ARBA" id="ARBA00023163"/>
    </source>
</evidence>
<proteinExistence type="predicted"/>
<dbReference type="InterPro" id="IPR025996">
    <property type="entry name" value="MT1864/Rv1816-like_C"/>
</dbReference>
<protein>
    <submittedName>
        <fullName evidence="6">TetR/AcrR family transcriptional regulator</fullName>
    </submittedName>
</protein>
<feature type="domain" description="HTH tetR-type" evidence="5">
    <location>
        <begin position="9"/>
        <end position="69"/>
    </location>
</feature>
<dbReference type="Pfam" id="PF00440">
    <property type="entry name" value="TetR_N"/>
    <property type="match status" value="1"/>
</dbReference>
<dbReference type="Proteomes" id="UP000640485">
    <property type="component" value="Unassembled WGS sequence"/>
</dbReference>
<dbReference type="Pfam" id="PF13305">
    <property type="entry name" value="TetR_C_33"/>
    <property type="match status" value="1"/>
</dbReference>
<evidence type="ECO:0000313" key="6">
    <source>
        <dbReference type="EMBL" id="MBK4217113.1"/>
    </source>
</evidence>
<evidence type="ECO:0000256" key="4">
    <source>
        <dbReference type="PROSITE-ProRule" id="PRU00335"/>
    </source>
</evidence>
<dbReference type="InterPro" id="IPR050109">
    <property type="entry name" value="HTH-type_TetR-like_transc_reg"/>
</dbReference>
<dbReference type="GO" id="GO:0000976">
    <property type="term" value="F:transcription cis-regulatory region binding"/>
    <property type="evidence" value="ECO:0007669"/>
    <property type="project" value="TreeGrafter"/>
</dbReference>
<reference evidence="6" key="1">
    <citation type="submission" date="2021-01" db="EMBL/GenBank/DDBJ databases">
        <title>Paracoccus amoyensis sp. nov., isolated from the surface seawater along the coast of Xiamen Island, China.</title>
        <authorList>
            <person name="Lyu L."/>
        </authorList>
    </citation>
    <scope>NUCLEOTIDE SEQUENCE</scope>
    <source>
        <strain evidence="6">MJ17</strain>
    </source>
</reference>
<dbReference type="AlphaFoldDB" id="A0A934W175"/>